<dbReference type="Proteomes" id="UP000609726">
    <property type="component" value="Unassembled WGS sequence"/>
</dbReference>
<sequence>MRETSMDAYRSALSALARRVRAQGPAAAPARPLGADHGFDHFSRALGSQIGRRDVIKVALSGAVSALLGGIGMKQAWAAANCLCGRQLYDVATQCCTPSGVRPKHPLADLAACPDRVAHPGHVCRPNGCGAAGGQSFPSAFGAARFGACCDSHDCCWGNCNSQRDSCDGNFHDCLRASCEAAYPPRINVLGLDSNRIRRASCRATARTYFEGVQSGRWGTPAYVAAQQAACDCCAAQACKTCPGGSCEALPSCEDPGCVCFQTIEGSGFCHAPQACAGLSGCASSASCPPGWACVSVTCCGGNPVCIQPCVAASGARVAPFAAAPPSGGANTARRH</sequence>
<dbReference type="PANTHER" id="PTHR12824:SF8">
    <property type="entry name" value="GXIVSPLA2, ISOFORM A"/>
    <property type="match status" value="1"/>
</dbReference>
<evidence type="ECO:0000313" key="1">
    <source>
        <dbReference type="EMBL" id="NHZ91974.1"/>
    </source>
</evidence>
<organism evidence="1 2">
    <name type="scientific">Massilia mucilaginosa</name>
    <dbReference type="NCBI Taxonomy" id="2609282"/>
    <lineage>
        <taxon>Bacteria</taxon>
        <taxon>Pseudomonadati</taxon>
        <taxon>Pseudomonadota</taxon>
        <taxon>Betaproteobacteria</taxon>
        <taxon>Burkholderiales</taxon>
        <taxon>Oxalobacteraceae</taxon>
        <taxon>Telluria group</taxon>
        <taxon>Massilia</taxon>
    </lineage>
</organism>
<reference evidence="1 2" key="1">
    <citation type="submission" date="2019-10" db="EMBL/GenBank/DDBJ databases">
        <title>Taxonomy of Antarctic Massilia spp.: description of Massilia rubra sp. nov., Massilia aquatica sp. nov., Massilia mucilaginosa sp. nov., Massilia frigida sp. nov. isolated from streams, lakes and regoliths.</title>
        <authorList>
            <person name="Holochova P."/>
            <person name="Sedlacek I."/>
            <person name="Kralova S."/>
            <person name="Maslanova I."/>
            <person name="Busse H.-J."/>
            <person name="Stankova E."/>
            <person name="Vrbovska V."/>
            <person name="Kovarovic V."/>
            <person name="Bartak M."/>
            <person name="Svec P."/>
            <person name="Pantucek R."/>
        </authorList>
    </citation>
    <scope>NUCLEOTIDE SEQUENCE [LARGE SCALE GENOMIC DNA]</scope>
    <source>
        <strain evidence="1 2">CCM 8733</strain>
    </source>
</reference>
<dbReference type="PROSITE" id="PS51318">
    <property type="entry name" value="TAT"/>
    <property type="match status" value="1"/>
</dbReference>
<evidence type="ECO:0000313" key="2">
    <source>
        <dbReference type="Proteomes" id="UP000609726"/>
    </source>
</evidence>
<dbReference type="EMBL" id="WHJH01000037">
    <property type="protein sequence ID" value="NHZ91974.1"/>
    <property type="molecule type" value="Genomic_DNA"/>
</dbReference>
<dbReference type="Gene3D" id="1.20.90.10">
    <property type="entry name" value="Phospholipase A2 domain"/>
    <property type="match status" value="1"/>
</dbReference>
<proteinExistence type="predicted"/>
<dbReference type="Pfam" id="PF06951">
    <property type="entry name" value="PLA2G12"/>
    <property type="match status" value="1"/>
</dbReference>
<dbReference type="SUPFAM" id="SSF48619">
    <property type="entry name" value="Phospholipase A2, PLA2"/>
    <property type="match status" value="1"/>
</dbReference>
<protein>
    <recommendedName>
        <fullName evidence="3">Twin-arginine translocation signal domain-containing protein</fullName>
    </recommendedName>
</protein>
<dbReference type="InterPro" id="IPR010711">
    <property type="entry name" value="PLA2G12"/>
</dbReference>
<name>A0ABX0NY99_9BURK</name>
<keyword evidence="2" id="KW-1185">Reference proteome</keyword>
<accession>A0ABX0NY99</accession>
<dbReference type="PANTHER" id="PTHR12824">
    <property type="entry name" value="GROUP XII SECRETORY PHOSPHOLIPASE A2 FAMILY MEMBER"/>
    <property type="match status" value="1"/>
</dbReference>
<dbReference type="InterPro" id="IPR036444">
    <property type="entry name" value="PLipase_A2_dom_sf"/>
</dbReference>
<evidence type="ECO:0008006" key="3">
    <source>
        <dbReference type="Google" id="ProtNLM"/>
    </source>
</evidence>
<comment type="caution">
    <text evidence="1">The sequence shown here is derived from an EMBL/GenBank/DDBJ whole genome shotgun (WGS) entry which is preliminary data.</text>
</comment>
<gene>
    <name evidence="1" type="ORF">F2P45_23630</name>
</gene>
<dbReference type="InterPro" id="IPR006311">
    <property type="entry name" value="TAT_signal"/>
</dbReference>